<evidence type="ECO:0000313" key="1">
    <source>
        <dbReference type="Proteomes" id="UP000887580"/>
    </source>
</evidence>
<dbReference type="Proteomes" id="UP000887580">
    <property type="component" value="Unplaced"/>
</dbReference>
<sequence>MKRSQPPKSPKTPKTPSSNQSSLFSFFKKVEPSTSESSTKKSETATKKQVSPNENIPLKRSVVDLDDDDSPPIKRTQSKKRKIIIESDEEIEAMETSPVKEQVATTTPSKVEGTPKTPSSGRHRIILKEESSFEFDDDEEVPSPPEKKKKPATPRTPASSRKNAGSLLKSTDATSPSRSKAKSSAVTPSRSKTPATPKAKASAPATPHTPGAVKEAYESFCVNAETEPEVISSKSTKKKQKIEEFVDTERYPHESLPFLQPENIRDANKRRPDHSEYDPKTLYVPKEYFDKQTPGHKQWWKMKSQYFDTVIFFKVGKFYELYHMDALIGINNLDLTAMRGTYCHCGFPEIAYGKYSDMLLSRGYKVARVEQTETPQMKEARNKDAGSKDKVVNREICRVTTASTKTYGVYDGTDDKNFIQSVEASATYLMALVEEQISTKTSVYGLCFIDTSVGKFIFTQFEDDSCRSVLRTVAAQFQPSHVIYPKGLISSGTQAVFNSALSAVKKEALFNKKEFYPEDTVVTKLMNSEYLGDDLDKWPKELETIFDMTLHVPKPLPNKQLCVRALGGLMFYLNRCLIDVDMFSMGLFVEYRPPNLSKEENIPQISGVERWKGKSLIIDGATLLNLHLVPPFTGKKAAAGLRDQTALKFSLFNTIDSCKTAFGKRLLRSWICAPSCDPTVIAERQTAVEYLMKQEASKLIGKMDEYLKKLPDLERLLQKINTLGLKYRSEKHPDSRAQMFFPDKYNKRKINDLITTLNGFEKISKLAKAYSQFDMEKCSLIEKCIGEEFTDIREDLSHFDKAFDRAKAIEDGQIVPRRGIDKDYDASLKKVAACEKACNEYLENVKRELKTTQITLFGTGKARYLLEVADTPANMKKIGNEFEFKSQKKGFKRYGTKELKALVSKLIEAENERDLISADATRKVFADFSSRKNKWNKVVSQIAILDCLASLAAYATRCSDLGFPMCKPEFDFESDKPFVEIRRGYHPLLISGNAKLAKTATKFIPNDTVFGKIKDDCEEALIILLTGPNMSGKTTLMRQVAVLTVLGQMGGQSTFYVELNETNSIIKNATKDSFVVIDELGRGTSTNDGTAIAGAVLRELADNIQCRTFFSTHYFALCDLVQDNPNVRLAHMNFIIENENDEDPTEEDIIVLYNLVDGACKKSYGFFAAKLAGIPNAIIKDASSAGKLLKEQQKKFKENQTKLIAAQKHVQTLQKLRELCSGEMNVNEITKLIEVL</sequence>
<evidence type="ECO:0000313" key="2">
    <source>
        <dbReference type="WBParaSite" id="PS1159_v2.g208.t1"/>
    </source>
</evidence>
<reference evidence="2" key="1">
    <citation type="submission" date="2022-11" db="UniProtKB">
        <authorList>
            <consortium name="WormBaseParasite"/>
        </authorList>
    </citation>
    <scope>IDENTIFICATION</scope>
</reference>
<accession>A0AC35FTR6</accession>
<organism evidence="1 2">
    <name type="scientific">Panagrolaimus sp. PS1159</name>
    <dbReference type="NCBI Taxonomy" id="55785"/>
    <lineage>
        <taxon>Eukaryota</taxon>
        <taxon>Metazoa</taxon>
        <taxon>Ecdysozoa</taxon>
        <taxon>Nematoda</taxon>
        <taxon>Chromadorea</taxon>
        <taxon>Rhabditida</taxon>
        <taxon>Tylenchina</taxon>
        <taxon>Panagrolaimomorpha</taxon>
        <taxon>Panagrolaimoidea</taxon>
        <taxon>Panagrolaimidae</taxon>
        <taxon>Panagrolaimus</taxon>
    </lineage>
</organism>
<name>A0AC35FTR6_9BILA</name>
<protein>
    <submittedName>
        <fullName evidence="2">DNA mismatch repair protein</fullName>
    </submittedName>
</protein>
<dbReference type="WBParaSite" id="PS1159_v2.g208.t1">
    <property type="protein sequence ID" value="PS1159_v2.g208.t1"/>
    <property type="gene ID" value="PS1159_v2.g208"/>
</dbReference>
<proteinExistence type="predicted"/>